<dbReference type="InterPro" id="IPR050664">
    <property type="entry name" value="Octanoyltrans_LipM/LipL"/>
</dbReference>
<accession>A0A2G6E7C6</accession>
<dbReference type="InterPro" id="IPR004143">
    <property type="entry name" value="BPL_LPL_catalytic"/>
</dbReference>
<evidence type="ECO:0000313" key="2">
    <source>
        <dbReference type="EMBL" id="PID57996.1"/>
    </source>
</evidence>
<evidence type="ECO:0000259" key="1">
    <source>
        <dbReference type="PROSITE" id="PS51733"/>
    </source>
</evidence>
<protein>
    <recommendedName>
        <fullName evidence="1">BPL/LPL catalytic domain-containing protein</fullName>
    </recommendedName>
</protein>
<dbReference type="InterPro" id="IPR045864">
    <property type="entry name" value="aa-tRNA-synth_II/BPL/LPL"/>
</dbReference>
<sequence>METYSVRFFSVSSITKISMNLDADLLESVKAGEPQAYRSWEAKRTTVVLGRANKADVEVYEQQCKADKVPVVRRYGGGGTVLLSPGVLVVSLLTHVEQRYHFREYFRQINDYIIEALRTAGVAKLTQQGISDICLRQRKILGSCMYRSKDVLFYTASLMVSNDLQLLDRYLKHPSQEPDYRQGRPHRDFVTTIQREYPAMTCQRIRRVLDRTLPIRLAEIT</sequence>
<feature type="domain" description="BPL/LPL catalytic" evidence="1">
    <location>
        <begin position="31"/>
        <end position="213"/>
    </location>
</feature>
<dbReference type="Gene3D" id="3.30.930.10">
    <property type="entry name" value="Bira Bifunctional Protein, Domain 2"/>
    <property type="match status" value="1"/>
</dbReference>
<gene>
    <name evidence="2" type="ORF">CSB45_04715</name>
</gene>
<proteinExistence type="predicted"/>
<dbReference type="Pfam" id="PF21948">
    <property type="entry name" value="LplA-B_cat"/>
    <property type="match status" value="1"/>
</dbReference>
<reference evidence="2 3" key="1">
    <citation type="submission" date="2017-10" db="EMBL/GenBank/DDBJ databases">
        <title>Novel microbial diversity and functional potential in the marine mammal oral microbiome.</title>
        <authorList>
            <person name="Dudek N.K."/>
            <person name="Sun C.L."/>
            <person name="Burstein D."/>
            <person name="Kantor R.S."/>
            <person name="Aliaga Goltsman D.S."/>
            <person name="Bik E.M."/>
            <person name="Thomas B.C."/>
            <person name="Banfield J.F."/>
            <person name="Relman D.A."/>
        </authorList>
    </citation>
    <scope>NUCLEOTIDE SEQUENCE [LARGE SCALE GENOMIC DNA]</scope>
    <source>
        <strain evidence="2">DOLZORAL124_49_17</strain>
    </source>
</reference>
<dbReference type="PANTHER" id="PTHR43679:SF2">
    <property type="entry name" value="OCTANOYL-[GCVH]:PROTEIN N-OCTANOYLTRANSFERASE"/>
    <property type="match status" value="1"/>
</dbReference>
<dbReference type="SUPFAM" id="SSF55681">
    <property type="entry name" value="Class II aaRS and biotin synthetases"/>
    <property type="match status" value="1"/>
</dbReference>
<dbReference type="PANTHER" id="PTHR43679">
    <property type="entry name" value="OCTANOYLTRANSFERASE LIPM-RELATED"/>
    <property type="match status" value="1"/>
</dbReference>
<name>A0A2G6E7C6_9BACT</name>
<dbReference type="AlphaFoldDB" id="A0A2G6E7C6"/>
<comment type="caution">
    <text evidence="2">The sequence shown here is derived from an EMBL/GenBank/DDBJ whole genome shotgun (WGS) entry which is preliminary data.</text>
</comment>
<organism evidence="2 3">
    <name type="scientific">candidate division KSB3 bacterium</name>
    <dbReference type="NCBI Taxonomy" id="2044937"/>
    <lineage>
        <taxon>Bacteria</taxon>
        <taxon>candidate division KSB3</taxon>
    </lineage>
</organism>
<dbReference type="PROSITE" id="PS51733">
    <property type="entry name" value="BPL_LPL_CATALYTIC"/>
    <property type="match status" value="1"/>
</dbReference>
<dbReference type="Proteomes" id="UP000229740">
    <property type="component" value="Unassembled WGS sequence"/>
</dbReference>
<evidence type="ECO:0000313" key="3">
    <source>
        <dbReference type="Proteomes" id="UP000229740"/>
    </source>
</evidence>
<dbReference type="EMBL" id="PDPS01000024">
    <property type="protein sequence ID" value="PID57996.1"/>
    <property type="molecule type" value="Genomic_DNA"/>
</dbReference>